<evidence type="ECO:0000256" key="5">
    <source>
        <dbReference type="SAM" id="Phobius"/>
    </source>
</evidence>
<dbReference type="GO" id="GO:0008510">
    <property type="term" value="F:sodium:bicarbonate symporter activity"/>
    <property type="evidence" value="ECO:0007669"/>
    <property type="project" value="TreeGrafter"/>
</dbReference>
<dbReference type="GO" id="GO:0006820">
    <property type="term" value="P:monoatomic anion transport"/>
    <property type="evidence" value="ECO:0007669"/>
    <property type="project" value="InterPro"/>
</dbReference>
<feature type="domain" description="Bicarbonate transporter-like transmembrane" evidence="6">
    <location>
        <begin position="3"/>
        <end position="65"/>
    </location>
</feature>
<dbReference type="GO" id="GO:0005452">
    <property type="term" value="F:solute:inorganic anion antiporter activity"/>
    <property type="evidence" value="ECO:0007669"/>
    <property type="project" value="InterPro"/>
</dbReference>
<dbReference type="PANTHER" id="PTHR11453:SF36">
    <property type="entry name" value="ANION EXCHANGE PROTEIN"/>
    <property type="match status" value="1"/>
</dbReference>
<protein>
    <recommendedName>
        <fullName evidence="6">Bicarbonate transporter-like transmembrane domain-containing protein</fullName>
    </recommendedName>
</protein>
<dbReference type="GO" id="GO:0005886">
    <property type="term" value="C:plasma membrane"/>
    <property type="evidence" value="ECO:0007669"/>
    <property type="project" value="TreeGrafter"/>
</dbReference>
<evidence type="ECO:0000259" key="6">
    <source>
        <dbReference type="Pfam" id="PF00955"/>
    </source>
</evidence>
<name>A0A915K3F3_ROMCU</name>
<reference evidence="8" key="1">
    <citation type="submission" date="2022-11" db="UniProtKB">
        <authorList>
            <consortium name="WormBaseParasite"/>
        </authorList>
    </citation>
    <scope>IDENTIFICATION</scope>
</reference>
<evidence type="ECO:0000313" key="8">
    <source>
        <dbReference type="WBParaSite" id="nRc.2.0.1.t33231-RA"/>
    </source>
</evidence>
<sequence>MADVSTKRLHLFTFLQLLCFIGLYSVNVFRRSAIAFPFVLIVIALVRHLVFPKIFTEHELIVLDGIPQSKAIDLQEEDLKSDDGK</sequence>
<evidence type="ECO:0000256" key="3">
    <source>
        <dbReference type="ARBA" id="ARBA00022989"/>
    </source>
</evidence>
<dbReference type="InterPro" id="IPR011531">
    <property type="entry name" value="HCO3_transpt-like_TM_dom"/>
</dbReference>
<dbReference type="GO" id="GO:0051453">
    <property type="term" value="P:regulation of intracellular pH"/>
    <property type="evidence" value="ECO:0007669"/>
    <property type="project" value="TreeGrafter"/>
</dbReference>
<organism evidence="7 8">
    <name type="scientific">Romanomermis culicivorax</name>
    <name type="common">Nematode worm</name>
    <dbReference type="NCBI Taxonomy" id="13658"/>
    <lineage>
        <taxon>Eukaryota</taxon>
        <taxon>Metazoa</taxon>
        <taxon>Ecdysozoa</taxon>
        <taxon>Nematoda</taxon>
        <taxon>Enoplea</taxon>
        <taxon>Dorylaimia</taxon>
        <taxon>Mermithida</taxon>
        <taxon>Mermithoidea</taxon>
        <taxon>Mermithidae</taxon>
        <taxon>Romanomermis</taxon>
    </lineage>
</organism>
<comment type="subcellular location">
    <subcellularLocation>
        <location evidence="1">Membrane</location>
        <topology evidence="1">Multi-pass membrane protein</topology>
    </subcellularLocation>
</comment>
<feature type="transmembrane region" description="Helical" evidence="5">
    <location>
        <begin position="9"/>
        <end position="26"/>
    </location>
</feature>
<keyword evidence="2 5" id="KW-0812">Transmembrane</keyword>
<dbReference type="Proteomes" id="UP000887565">
    <property type="component" value="Unplaced"/>
</dbReference>
<dbReference type="InterPro" id="IPR003020">
    <property type="entry name" value="HCO3_transpt_euk"/>
</dbReference>
<accession>A0A915K3F3</accession>
<keyword evidence="3 5" id="KW-1133">Transmembrane helix</keyword>
<dbReference type="AlphaFoldDB" id="A0A915K3F3"/>
<evidence type="ECO:0000256" key="2">
    <source>
        <dbReference type="ARBA" id="ARBA00022692"/>
    </source>
</evidence>
<dbReference type="WBParaSite" id="nRc.2.0.1.t33231-RA">
    <property type="protein sequence ID" value="nRc.2.0.1.t33231-RA"/>
    <property type="gene ID" value="nRc.2.0.1.g33231"/>
</dbReference>
<evidence type="ECO:0000313" key="7">
    <source>
        <dbReference type="Proteomes" id="UP000887565"/>
    </source>
</evidence>
<proteinExistence type="predicted"/>
<keyword evidence="4 5" id="KW-0472">Membrane</keyword>
<evidence type="ECO:0000256" key="1">
    <source>
        <dbReference type="ARBA" id="ARBA00004141"/>
    </source>
</evidence>
<feature type="transmembrane region" description="Helical" evidence="5">
    <location>
        <begin position="32"/>
        <end position="50"/>
    </location>
</feature>
<evidence type="ECO:0000256" key="4">
    <source>
        <dbReference type="ARBA" id="ARBA00023136"/>
    </source>
</evidence>
<keyword evidence="7" id="KW-1185">Reference proteome</keyword>
<dbReference type="Pfam" id="PF00955">
    <property type="entry name" value="HCO3_cotransp"/>
    <property type="match status" value="1"/>
</dbReference>
<dbReference type="PANTHER" id="PTHR11453">
    <property type="entry name" value="ANION EXCHANGE PROTEIN"/>
    <property type="match status" value="1"/>
</dbReference>